<evidence type="ECO:0000256" key="5">
    <source>
        <dbReference type="SAM" id="MobiDB-lite"/>
    </source>
</evidence>
<dbReference type="AlphaFoldDB" id="A0A9K3L5E5"/>
<evidence type="ECO:0000256" key="3">
    <source>
        <dbReference type="ARBA" id="ARBA00022801"/>
    </source>
</evidence>
<dbReference type="Proteomes" id="UP000693970">
    <property type="component" value="Unassembled WGS sequence"/>
</dbReference>
<protein>
    <submittedName>
        <fullName evidence="7">Peptidase S1C HtrA family protein</fullName>
    </submittedName>
</protein>
<dbReference type="EMBL" id="JAGRRH010000016">
    <property type="protein sequence ID" value="KAG7355161.1"/>
    <property type="molecule type" value="Genomic_DNA"/>
</dbReference>
<gene>
    <name evidence="7" type="ORF">IV203_004517</name>
</gene>
<name>A0A9K3L5E5_9STRA</name>
<feature type="domain" description="PDZ" evidence="6">
    <location>
        <begin position="409"/>
        <end position="484"/>
    </location>
</feature>
<comment type="caution">
    <text evidence="7">The sequence shown here is derived from an EMBL/GenBank/DDBJ whole genome shotgun (WGS) entry which is preliminary data.</text>
</comment>
<dbReference type="PANTHER" id="PTHR43343:SF3">
    <property type="entry name" value="PROTEASE DO-LIKE 8, CHLOROPLASTIC"/>
    <property type="match status" value="1"/>
</dbReference>
<dbReference type="GO" id="GO:0006508">
    <property type="term" value="P:proteolysis"/>
    <property type="evidence" value="ECO:0007669"/>
    <property type="project" value="UniProtKB-KW"/>
</dbReference>
<dbReference type="PANTHER" id="PTHR43343">
    <property type="entry name" value="PEPTIDASE S12"/>
    <property type="match status" value="1"/>
</dbReference>
<evidence type="ECO:0000256" key="1">
    <source>
        <dbReference type="ARBA" id="ARBA00010541"/>
    </source>
</evidence>
<dbReference type="FunFam" id="2.40.10.10:FF:000001">
    <property type="entry name" value="Periplasmic serine protease DegS"/>
    <property type="match status" value="1"/>
</dbReference>
<dbReference type="InterPro" id="IPR051201">
    <property type="entry name" value="Chloro_Bact_Ser_Proteases"/>
</dbReference>
<reference evidence="7" key="2">
    <citation type="submission" date="2021-04" db="EMBL/GenBank/DDBJ databases">
        <authorList>
            <person name="Podell S."/>
        </authorList>
    </citation>
    <scope>NUCLEOTIDE SEQUENCE</scope>
    <source>
        <strain evidence="7">Hildebrandi</strain>
    </source>
</reference>
<dbReference type="OrthoDB" id="4217619at2759"/>
<proteinExistence type="inferred from homology"/>
<feature type="compositionally biased region" description="Low complexity" evidence="5">
    <location>
        <begin position="223"/>
        <end position="249"/>
    </location>
</feature>
<organism evidence="7 8">
    <name type="scientific">Nitzschia inconspicua</name>
    <dbReference type="NCBI Taxonomy" id="303405"/>
    <lineage>
        <taxon>Eukaryota</taxon>
        <taxon>Sar</taxon>
        <taxon>Stramenopiles</taxon>
        <taxon>Ochrophyta</taxon>
        <taxon>Bacillariophyta</taxon>
        <taxon>Bacillariophyceae</taxon>
        <taxon>Bacillariophycidae</taxon>
        <taxon>Bacillariales</taxon>
        <taxon>Bacillariaceae</taxon>
        <taxon>Nitzschia</taxon>
    </lineage>
</organism>
<evidence type="ECO:0000259" key="6">
    <source>
        <dbReference type="PROSITE" id="PS50106"/>
    </source>
</evidence>
<accession>A0A9K3L5E5</accession>
<keyword evidence="8" id="KW-1185">Reference proteome</keyword>
<feature type="region of interest" description="Disordered" evidence="5">
    <location>
        <begin position="216"/>
        <end position="249"/>
    </location>
</feature>
<dbReference type="SMART" id="SM00228">
    <property type="entry name" value="PDZ"/>
    <property type="match status" value="1"/>
</dbReference>
<dbReference type="PROSITE" id="PS50106">
    <property type="entry name" value="PDZ"/>
    <property type="match status" value="1"/>
</dbReference>
<keyword evidence="2" id="KW-0645">Protease</keyword>
<dbReference type="Pfam" id="PF13365">
    <property type="entry name" value="Trypsin_2"/>
    <property type="match status" value="1"/>
</dbReference>
<dbReference type="GO" id="GO:0008236">
    <property type="term" value="F:serine-type peptidase activity"/>
    <property type="evidence" value="ECO:0007669"/>
    <property type="project" value="UniProtKB-KW"/>
</dbReference>
<dbReference type="InterPro" id="IPR039382">
    <property type="entry name" value="DEGP1/8_PDZ_dom"/>
</dbReference>
<keyword evidence="3" id="KW-0378">Hydrolase</keyword>
<evidence type="ECO:0000313" key="7">
    <source>
        <dbReference type="EMBL" id="KAG7355161.1"/>
    </source>
</evidence>
<evidence type="ECO:0000256" key="4">
    <source>
        <dbReference type="ARBA" id="ARBA00022825"/>
    </source>
</evidence>
<keyword evidence="4" id="KW-0720">Serine protease</keyword>
<reference evidence="7" key="1">
    <citation type="journal article" date="2021" name="Sci. Rep.">
        <title>Diploid genomic architecture of Nitzschia inconspicua, an elite biomass production diatom.</title>
        <authorList>
            <person name="Oliver A."/>
            <person name="Podell S."/>
            <person name="Pinowska A."/>
            <person name="Traller J.C."/>
            <person name="Smith S.R."/>
            <person name="McClure R."/>
            <person name="Beliaev A."/>
            <person name="Bohutskyi P."/>
            <person name="Hill E.A."/>
            <person name="Rabines A."/>
            <person name="Zheng H."/>
            <person name="Allen L.Z."/>
            <person name="Kuo A."/>
            <person name="Grigoriev I.V."/>
            <person name="Allen A.E."/>
            <person name="Hazlebeck D."/>
            <person name="Allen E.E."/>
        </authorList>
    </citation>
    <scope>NUCLEOTIDE SEQUENCE</scope>
    <source>
        <strain evidence="7">Hildebrandi</strain>
    </source>
</reference>
<dbReference type="CDD" id="cd00990">
    <property type="entry name" value="cpPDZ_AtDEGP1-like"/>
    <property type="match status" value="1"/>
</dbReference>
<comment type="similarity">
    <text evidence="1">Belongs to the peptidase S1C family.</text>
</comment>
<evidence type="ECO:0000313" key="8">
    <source>
        <dbReference type="Proteomes" id="UP000693970"/>
    </source>
</evidence>
<dbReference type="Pfam" id="PF13180">
    <property type="entry name" value="PDZ_2"/>
    <property type="match status" value="1"/>
</dbReference>
<dbReference type="InterPro" id="IPR001478">
    <property type="entry name" value="PDZ"/>
</dbReference>
<evidence type="ECO:0000256" key="2">
    <source>
        <dbReference type="ARBA" id="ARBA00022670"/>
    </source>
</evidence>
<sequence length="541" mass="58305">MTKRQRQIGLPSKVVIFLSLLSLFLLERSVWSFESRRRHLFTLPRWGISHHNNDDNGKRMMTNHRNTEQESNYNTMKISPNDGRIDTVKQESLNDGVRIPQRRNLIKSSAAALFSALVAATTSGSETATASSLAVLEESENRRIEVFERNAPSVVFIDTFAEKQDVFSPNVMEVPLGTGSGFVWDKQGHIVTNYHVVRNAKFAQVALITPRKGEKTPIGFLPSQQQQQLPQQTSSSSSSSSSSTGIDSSSLDVFSVSPSAFRSSTNKMTSAEYKRTVFKAQVIGSDPGKDIAVLKIDAPEELLYPISVGKSAGLKVGQLSLAIGNPFGLDHSLTAGVISGLGREVRSPIGRPITNVIQTDAAINPGNSGGVLLDSGGRLIGMNTAIYSPSGASAGIGFAIPVDTVKYIVDTLIRDGKVVRPILGISFLESKQARALGIGRGVLVLDVPAGSPAAQAGLKGTRRTETGLVEIGDIIVKVGGTVIETEANLFEALEDYKPGDSVEVKVLRIDAVNDQLTQRELTLNIRLQSSETLEQTVPLTR</sequence>